<dbReference type="Proteomes" id="UP001205906">
    <property type="component" value="Unassembled WGS sequence"/>
</dbReference>
<proteinExistence type="predicted"/>
<accession>A0ABT1C713</accession>
<reference evidence="1 2" key="1">
    <citation type="submission" date="2022-06" db="EMBL/GenBank/DDBJ databases">
        <title>Mesorhizobium sp. strain RP14 Genome sequencing and assembly.</title>
        <authorList>
            <person name="Kim I."/>
        </authorList>
    </citation>
    <scope>NUCLEOTIDE SEQUENCE [LARGE SCALE GENOMIC DNA]</scope>
    <source>
        <strain evidence="2">RP14(2022)</strain>
    </source>
</reference>
<dbReference type="RefSeq" id="WP_252819436.1">
    <property type="nucleotide sequence ID" value="NZ_JAMXQS010000006.1"/>
</dbReference>
<keyword evidence="2" id="KW-1185">Reference proteome</keyword>
<evidence type="ECO:0000313" key="1">
    <source>
        <dbReference type="EMBL" id="MCO6050627.1"/>
    </source>
</evidence>
<organism evidence="1 2">
    <name type="scientific">Mesorhizobium liriopis</name>
    <dbReference type="NCBI Taxonomy" id="2953882"/>
    <lineage>
        <taxon>Bacteria</taxon>
        <taxon>Pseudomonadati</taxon>
        <taxon>Pseudomonadota</taxon>
        <taxon>Alphaproteobacteria</taxon>
        <taxon>Hyphomicrobiales</taxon>
        <taxon>Phyllobacteriaceae</taxon>
        <taxon>Mesorhizobium</taxon>
    </lineage>
</organism>
<sequence>MTDEPHFVDADRFDEALSEAHEGVVALMLHTLALPEEADRVPHIVKQIDLYSALSKALNEIAETVTGVDLSECQAIFDKQAQGMKAQALLSMGEPSTVAH</sequence>
<comment type="caution">
    <text evidence="1">The sequence shown here is derived from an EMBL/GenBank/DDBJ whole genome shotgun (WGS) entry which is preliminary data.</text>
</comment>
<name>A0ABT1C713_9HYPH</name>
<protein>
    <submittedName>
        <fullName evidence="1">Uncharacterized protein</fullName>
    </submittedName>
</protein>
<dbReference type="EMBL" id="JAMXQS010000006">
    <property type="protein sequence ID" value="MCO6050627.1"/>
    <property type="molecule type" value="Genomic_DNA"/>
</dbReference>
<evidence type="ECO:0000313" key="2">
    <source>
        <dbReference type="Proteomes" id="UP001205906"/>
    </source>
</evidence>
<gene>
    <name evidence="1" type="ORF">NGM99_12620</name>
</gene>